<dbReference type="PANTHER" id="PTHR34301:SF8">
    <property type="entry name" value="ATPASE DOMAIN-CONTAINING PROTEIN"/>
    <property type="match status" value="1"/>
</dbReference>
<dbReference type="Gene3D" id="3.40.50.300">
    <property type="entry name" value="P-loop containing nucleotide triphosphate hydrolases"/>
    <property type="match status" value="1"/>
</dbReference>
<feature type="domain" description="Orc1-like AAA ATPase" evidence="1">
    <location>
        <begin position="18"/>
        <end position="182"/>
    </location>
</feature>
<comment type="caution">
    <text evidence="2">The sequence shown here is derived from an EMBL/GenBank/DDBJ whole genome shotgun (WGS) entry which is preliminary data.</text>
</comment>
<dbReference type="InterPro" id="IPR041664">
    <property type="entry name" value="AAA_16"/>
</dbReference>
<dbReference type="EMBL" id="JBCHKU010000038">
    <property type="protein sequence ID" value="MEM6250866.1"/>
    <property type="molecule type" value="Genomic_DNA"/>
</dbReference>
<evidence type="ECO:0000313" key="3">
    <source>
        <dbReference type="Proteomes" id="UP001489333"/>
    </source>
</evidence>
<protein>
    <submittedName>
        <fullName evidence="2">ATP-binding protein</fullName>
    </submittedName>
</protein>
<evidence type="ECO:0000259" key="1">
    <source>
        <dbReference type="Pfam" id="PF13191"/>
    </source>
</evidence>
<dbReference type="SUPFAM" id="SSF52540">
    <property type="entry name" value="P-loop containing nucleoside triphosphate hydrolases"/>
    <property type="match status" value="1"/>
</dbReference>
<dbReference type="PANTHER" id="PTHR34301">
    <property type="entry name" value="DNA-BINDING PROTEIN-RELATED"/>
    <property type="match status" value="1"/>
</dbReference>
<dbReference type="Proteomes" id="UP001489333">
    <property type="component" value="Unassembled WGS sequence"/>
</dbReference>
<dbReference type="GO" id="GO:0005524">
    <property type="term" value="F:ATP binding"/>
    <property type="evidence" value="ECO:0007669"/>
    <property type="project" value="UniProtKB-KW"/>
</dbReference>
<evidence type="ECO:0000313" key="2">
    <source>
        <dbReference type="EMBL" id="MEM6250866.1"/>
    </source>
</evidence>
<reference evidence="2 3" key="1">
    <citation type="submission" date="2024-04" db="EMBL/GenBank/DDBJ databases">
        <title>Novel Shewanella species isolated from Baltic Sea sediments.</title>
        <authorList>
            <person name="Martin-Rodriguez A.J."/>
            <person name="Fernandez-Juarez V."/>
            <person name="Valeriano V.D."/>
            <person name="Mihindukulasooriya I."/>
            <person name="Ceresnova L."/>
            <person name="Joffre E."/>
            <person name="Jensie-Markopoulos S."/>
            <person name="Moore E.R.B."/>
            <person name="Sjoling A."/>
        </authorList>
    </citation>
    <scope>NUCLEOTIDE SEQUENCE [LARGE SCALE GENOMIC DNA]</scope>
    <source>
        <strain evidence="2 3">VAX-SP0-0CM-1</strain>
    </source>
</reference>
<accession>A0ABU9UX98</accession>
<dbReference type="Pfam" id="PF13191">
    <property type="entry name" value="AAA_16"/>
    <property type="match status" value="1"/>
</dbReference>
<dbReference type="RefSeq" id="WP_342902472.1">
    <property type="nucleotide sequence ID" value="NZ_JBCHKU010000038.1"/>
</dbReference>
<keyword evidence="3" id="KW-1185">Reference proteome</keyword>
<dbReference type="InterPro" id="IPR027417">
    <property type="entry name" value="P-loop_NTPase"/>
</dbReference>
<proteinExistence type="predicted"/>
<name>A0ABU9UX98_9GAMM</name>
<organism evidence="2 3">
    <name type="scientific">Shewanella vaxholmensis</name>
    <dbReference type="NCBI Taxonomy" id="3063535"/>
    <lineage>
        <taxon>Bacteria</taxon>
        <taxon>Pseudomonadati</taxon>
        <taxon>Pseudomonadota</taxon>
        <taxon>Gammaproteobacteria</taxon>
        <taxon>Alteromonadales</taxon>
        <taxon>Shewanellaceae</taxon>
        <taxon>Shewanella</taxon>
    </lineage>
</organism>
<keyword evidence="2" id="KW-0547">Nucleotide-binding</keyword>
<sequence length="412" mass="46926">MKKINPFKPNSPVSTGMFAGRINEIKMLEQALYQTKHDQPSNFLITGERGIGKSSLMMILKDFSSGKFETLDHGIFNFLTINIVVSERMSLLTFIKLIERNIKRELGKVEAIRSFMNSTWDFVQRIKIMDSGIDKINVTEDSDLVINDFSYSLSETCNRIINPEKGEDKKDGIVFIIDEADNACDDLHIGYFFKVVTEMLQQNGCQNIMFIVVGLPETSSKLAKSHESSLRIFNHIRVKELNPKDRFYVIDKGIEEGNRINDEKTSISEDAKQHISTLSEGYPHFIQQFAHTAFEYNSDGEISSEDVLEGAFKDGGAIDAIGSRYYASDFHSKIKSNEYRQVLGIMAESMNEWIKKSDIREKFTGLDQTLTDALAALTQRKIILKNDSVRGEYRLQQRGFALWIKLFGSRGK</sequence>
<gene>
    <name evidence="2" type="ORF">AAGS29_19925</name>
</gene>
<keyword evidence="2" id="KW-0067">ATP-binding</keyword>